<protein>
    <submittedName>
        <fullName evidence="1">Uncharacterized protein</fullName>
    </submittedName>
</protein>
<organism evidence="1">
    <name type="scientific">Photinus pyralis</name>
    <name type="common">Common eastern firefly</name>
    <name type="synonym">Lampyris pyralis</name>
    <dbReference type="NCBI Taxonomy" id="7054"/>
    <lineage>
        <taxon>Eukaryota</taxon>
        <taxon>Metazoa</taxon>
        <taxon>Ecdysozoa</taxon>
        <taxon>Arthropoda</taxon>
        <taxon>Hexapoda</taxon>
        <taxon>Insecta</taxon>
        <taxon>Pterygota</taxon>
        <taxon>Neoptera</taxon>
        <taxon>Endopterygota</taxon>
        <taxon>Coleoptera</taxon>
        <taxon>Polyphaga</taxon>
        <taxon>Elateriformia</taxon>
        <taxon>Elateroidea</taxon>
        <taxon>Lampyridae</taxon>
        <taxon>Lampyrinae</taxon>
        <taxon>Photinus</taxon>
    </lineage>
</organism>
<accession>A0A1Y1KM70</accession>
<name>A0A1Y1KM70_PHOPY</name>
<dbReference type="EMBL" id="GEZM01079158">
    <property type="protein sequence ID" value="JAV62503.1"/>
    <property type="molecule type" value="Transcribed_RNA"/>
</dbReference>
<proteinExistence type="predicted"/>
<reference evidence="1" key="1">
    <citation type="journal article" date="2016" name="Sci. Rep.">
        <title>Molecular characterization of firefly nuptial gifts: a multi-omics approach sheds light on postcopulatory sexual selection.</title>
        <authorList>
            <person name="Al-Wathiqui N."/>
            <person name="Fallon T.R."/>
            <person name="South A."/>
            <person name="Weng J.K."/>
            <person name="Lewis S.M."/>
        </authorList>
    </citation>
    <scope>NUCLEOTIDE SEQUENCE</scope>
</reference>
<evidence type="ECO:0000313" key="1">
    <source>
        <dbReference type="EMBL" id="JAV62503.1"/>
    </source>
</evidence>
<sequence length="101" mass="11434">MEEFDFASLNSSTYCKPFINAKDLEIGNKYPITDIGVIGTKFGDRIMVETETFKCILPQRYHTYLTEENRLEFLKLTVTNKVVFISSIGAVGSTTNLQIIT</sequence>
<dbReference type="AlphaFoldDB" id="A0A1Y1KM70"/>